<dbReference type="Gene3D" id="4.10.410.10">
    <property type="entry name" value="Pancreatic trypsin inhibitor Kunitz domain"/>
    <property type="match status" value="1"/>
</dbReference>
<evidence type="ECO:0000256" key="5">
    <source>
        <dbReference type="SAM" id="SignalP"/>
    </source>
</evidence>
<keyword evidence="5" id="KW-0732">Signal</keyword>
<sequence>MKILQYALLACLFVFIIANDDDEEKEEATEGDDTGAMPTAPLKPAAAPTDQNTVAQNPAGQNGGKIKEQEQPQLSPKGKKKPRLPKRCLFKPEQGNCAGSRLLQRWWYNPDTNRCESFSYPVCTRKHEAFVSCWVCMNRCMTNKQRREKAMWIKKVCQKSPKVKSG</sequence>
<evidence type="ECO:0000256" key="3">
    <source>
        <dbReference type="ARBA" id="ARBA00023157"/>
    </source>
</evidence>
<protein>
    <submittedName>
        <fullName evidence="7">Anticoagulant protein rhipilin 1</fullName>
    </submittedName>
</protein>
<feature type="signal peptide" evidence="5">
    <location>
        <begin position="1"/>
        <end position="18"/>
    </location>
</feature>
<feature type="region of interest" description="Disordered" evidence="4">
    <location>
        <begin position="23"/>
        <end position="86"/>
    </location>
</feature>
<dbReference type="PANTHER" id="PTHR10083:SF374">
    <property type="entry name" value="BPTI_KUNITZ INHIBITOR DOMAIN-CONTAINING PROTEIN"/>
    <property type="match status" value="1"/>
</dbReference>
<organism evidence="7">
    <name type="scientific">Rhipicephalus zambeziensis</name>
    <dbReference type="NCBI Taxonomy" id="60191"/>
    <lineage>
        <taxon>Eukaryota</taxon>
        <taxon>Metazoa</taxon>
        <taxon>Ecdysozoa</taxon>
        <taxon>Arthropoda</taxon>
        <taxon>Chelicerata</taxon>
        <taxon>Arachnida</taxon>
        <taxon>Acari</taxon>
        <taxon>Parasitiformes</taxon>
        <taxon>Ixodida</taxon>
        <taxon>Ixodoidea</taxon>
        <taxon>Ixodidae</taxon>
        <taxon>Rhipicephalinae</taxon>
        <taxon>Rhipicephalus</taxon>
        <taxon>Rhipicephalus</taxon>
    </lineage>
</organism>
<dbReference type="PROSITE" id="PS50279">
    <property type="entry name" value="BPTI_KUNITZ_2"/>
    <property type="match status" value="1"/>
</dbReference>
<evidence type="ECO:0000256" key="4">
    <source>
        <dbReference type="SAM" id="MobiDB-lite"/>
    </source>
</evidence>
<evidence type="ECO:0000256" key="2">
    <source>
        <dbReference type="ARBA" id="ARBA00022900"/>
    </source>
</evidence>
<dbReference type="Pfam" id="PF00014">
    <property type="entry name" value="Kunitz_BPTI"/>
    <property type="match status" value="1"/>
</dbReference>
<accession>A0A224Y3X3</accession>
<reference evidence="7" key="1">
    <citation type="journal article" date="2017" name="Parasit. Vectors">
        <title>Sialotranscriptomics of Rhipicephalus zambeziensis reveals intricate expression profiles of secretory proteins and suggests tight temporal transcriptional regulation during blood-feeding.</title>
        <authorList>
            <person name="de Castro M.H."/>
            <person name="de Klerk D."/>
            <person name="Pienaar R."/>
            <person name="Rees D.J.G."/>
            <person name="Mans B.J."/>
        </authorList>
    </citation>
    <scope>NUCLEOTIDE SEQUENCE</scope>
    <source>
        <tissue evidence="7">Salivary glands</tissue>
    </source>
</reference>
<keyword evidence="3" id="KW-1015">Disulfide bond</keyword>
<dbReference type="GO" id="GO:0004867">
    <property type="term" value="F:serine-type endopeptidase inhibitor activity"/>
    <property type="evidence" value="ECO:0007669"/>
    <property type="project" value="UniProtKB-KW"/>
</dbReference>
<dbReference type="PANTHER" id="PTHR10083">
    <property type="entry name" value="KUNITZ-TYPE PROTEASE INHIBITOR-RELATED"/>
    <property type="match status" value="1"/>
</dbReference>
<dbReference type="CDD" id="cd00109">
    <property type="entry name" value="Kunitz-type"/>
    <property type="match status" value="1"/>
</dbReference>
<evidence type="ECO:0000313" key="7">
    <source>
        <dbReference type="EMBL" id="MAA11425.1"/>
    </source>
</evidence>
<feature type="compositionally biased region" description="Polar residues" evidence="4">
    <location>
        <begin position="49"/>
        <end position="60"/>
    </location>
</feature>
<feature type="compositionally biased region" description="Basic residues" evidence="4">
    <location>
        <begin position="77"/>
        <end position="86"/>
    </location>
</feature>
<dbReference type="GO" id="GO:0005615">
    <property type="term" value="C:extracellular space"/>
    <property type="evidence" value="ECO:0007669"/>
    <property type="project" value="TreeGrafter"/>
</dbReference>
<feature type="compositionally biased region" description="Low complexity" evidence="4">
    <location>
        <begin position="36"/>
        <end position="48"/>
    </location>
</feature>
<keyword evidence="1" id="KW-0646">Protease inhibitor</keyword>
<evidence type="ECO:0000259" key="6">
    <source>
        <dbReference type="PROSITE" id="PS50279"/>
    </source>
</evidence>
<dbReference type="SMART" id="SM00131">
    <property type="entry name" value="KU"/>
    <property type="match status" value="1"/>
</dbReference>
<name>A0A224Y3X3_9ACAR</name>
<dbReference type="InterPro" id="IPR036880">
    <property type="entry name" value="Kunitz_BPTI_sf"/>
</dbReference>
<dbReference type="SUPFAM" id="SSF57362">
    <property type="entry name" value="BPTI-like"/>
    <property type="match status" value="1"/>
</dbReference>
<feature type="compositionally biased region" description="Acidic residues" evidence="4">
    <location>
        <begin position="23"/>
        <end position="33"/>
    </location>
</feature>
<proteinExistence type="predicted"/>
<feature type="chain" id="PRO_5012691415" evidence="5">
    <location>
        <begin position="19"/>
        <end position="166"/>
    </location>
</feature>
<dbReference type="InterPro" id="IPR002223">
    <property type="entry name" value="Kunitz_BPTI"/>
</dbReference>
<keyword evidence="2" id="KW-0722">Serine protease inhibitor</keyword>
<dbReference type="EMBL" id="GFPF01000279">
    <property type="protein sequence ID" value="MAA11425.1"/>
    <property type="molecule type" value="Transcribed_RNA"/>
</dbReference>
<dbReference type="AlphaFoldDB" id="A0A224Y3X3"/>
<evidence type="ECO:0000256" key="1">
    <source>
        <dbReference type="ARBA" id="ARBA00022690"/>
    </source>
</evidence>
<dbReference type="InterPro" id="IPR050098">
    <property type="entry name" value="TFPI/VKTCI-like"/>
</dbReference>
<feature type="domain" description="BPTI/Kunitz inhibitor" evidence="6">
    <location>
        <begin position="88"/>
        <end position="140"/>
    </location>
</feature>